<evidence type="ECO:0000256" key="13">
    <source>
        <dbReference type="ARBA" id="ARBA00026021"/>
    </source>
</evidence>
<dbReference type="GO" id="GO:0042773">
    <property type="term" value="P:ATP synthesis coupled electron transport"/>
    <property type="evidence" value="ECO:0007669"/>
    <property type="project" value="InterPro"/>
</dbReference>
<evidence type="ECO:0000313" key="22">
    <source>
        <dbReference type="EMBL" id="QCI26679.1"/>
    </source>
</evidence>
<dbReference type="InterPro" id="IPR050123">
    <property type="entry name" value="Prok_molybdopt-oxidoreductase"/>
</dbReference>
<dbReference type="SMART" id="SM00929">
    <property type="entry name" value="NADH-G_4Fe-4S_3"/>
    <property type="match status" value="1"/>
</dbReference>
<feature type="domain" description="4Fe-4S Mo/W bis-MGD-type" evidence="20">
    <location>
        <begin position="221"/>
        <end position="277"/>
    </location>
</feature>
<dbReference type="EMBL" id="CP034852">
    <property type="protein sequence ID" value="QCI26679.1"/>
    <property type="molecule type" value="Genomic_DNA"/>
</dbReference>
<evidence type="ECO:0000256" key="17">
    <source>
        <dbReference type="ARBA" id="ARBA00047712"/>
    </source>
</evidence>
<evidence type="ECO:0000259" key="20">
    <source>
        <dbReference type="PROSITE" id="PS51669"/>
    </source>
</evidence>
<dbReference type="GO" id="GO:0048038">
    <property type="term" value="F:quinone binding"/>
    <property type="evidence" value="ECO:0007669"/>
    <property type="project" value="UniProtKB-KW"/>
</dbReference>
<dbReference type="SUPFAM" id="SSF54292">
    <property type="entry name" value="2Fe-2S ferredoxin-like"/>
    <property type="match status" value="1"/>
</dbReference>
<evidence type="ECO:0000256" key="12">
    <source>
        <dbReference type="ARBA" id="ARBA00025189"/>
    </source>
</evidence>
<dbReference type="InterPro" id="IPR000283">
    <property type="entry name" value="NADH_UbQ_OxRdtase_75kDa_su_CS"/>
</dbReference>
<dbReference type="PANTHER" id="PTHR43105:SF10">
    <property type="entry name" value="NADH-QUINONE OXIDOREDUCTASE SUBUNIT G"/>
    <property type="match status" value="1"/>
</dbReference>
<evidence type="ECO:0000256" key="1">
    <source>
        <dbReference type="ARBA" id="ARBA00001966"/>
    </source>
</evidence>
<evidence type="ECO:0000256" key="9">
    <source>
        <dbReference type="ARBA" id="ARBA00023004"/>
    </source>
</evidence>
<organism evidence="22 23">
    <name type="scientific">Buchnera aphidicola</name>
    <name type="common">Thelaxes californica</name>
    <dbReference type="NCBI Taxonomy" id="1315998"/>
    <lineage>
        <taxon>Bacteria</taxon>
        <taxon>Pseudomonadati</taxon>
        <taxon>Pseudomonadota</taxon>
        <taxon>Gammaproteobacteria</taxon>
        <taxon>Enterobacterales</taxon>
        <taxon>Erwiniaceae</taxon>
        <taxon>Buchnera</taxon>
    </lineage>
</organism>
<evidence type="ECO:0000256" key="2">
    <source>
        <dbReference type="ARBA" id="ARBA00005404"/>
    </source>
</evidence>
<keyword evidence="10" id="KW-0411">Iron-sulfur</keyword>
<dbReference type="CDD" id="cd00207">
    <property type="entry name" value="fer2"/>
    <property type="match status" value="1"/>
</dbReference>
<dbReference type="GO" id="GO:0046872">
    <property type="term" value="F:metal ion binding"/>
    <property type="evidence" value="ECO:0007669"/>
    <property type="project" value="UniProtKB-KW"/>
</dbReference>
<keyword evidence="4" id="KW-0004">4Fe-4S</keyword>
<keyword evidence="6" id="KW-0874">Quinone</keyword>
<evidence type="ECO:0000256" key="10">
    <source>
        <dbReference type="ARBA" id="ARBA00023014"/>
    </source>
</evidence>
<comment type="similarity">
    <text evidence="2 18">Belongs to the complex I 75 kDa subunit family.</text>
</comment>
<dbReference type="GO" id="GO:0051537">
    <property type="term" value="F:2 iron, 2 sulfur cluster binding"/>
    <property type="evidence" value="ECO:0007669"/>
    <property type="project" value="UniProtKB-KW"/>
</dbReference>
<dbReference type="Proteomes" id="UP000298782">
    <property type="component" value="Chromosome"/>
</dbReference>
<comment type="cofactor">
    <cofactor evidence="1">
        <name>[4Fe-4S] cluster</name>
        <dbReference type="ChEBI" id="CHEBI:49883"/>
    </cofactor>
</comment>
<protein>
    <recommendedName>
        <fullName evidence="3">NADH-quinone oxidoreductase subunit G</fullName>
    </recommendedName>
    <alternativeName>
        <fullName evidence="14">NADH dehydrogenase I subunit G</fullName>
    </alternativeName>
    <alternativeName>
        <fullName evidence="15">NDH-1 subunit G</fullName>
    </alternativeName>
</protein>
<dbReference type="OrthoDB" id="9810782at2"/>
<feature type="domain" description="4Fe-4S His(Cys)3-ligated-type" evidence="21">
    <location>
        <begin position="83"/>
        <end position="122"/>
    </location>
</feature>
<evidence type="ECO:0000259" key="21">
    <source>
        <dbReference type="PROSITE" id="PS51839"/>
    </source>
</evidence>
<evidence type="ECO:0000256" key="11">
    <source>
        <dbReference type="ARBA" id="ARBA00023027"/>
    </source>
</evidence>
<keyword evidence="23" id="KW-1185">Reference proteome</keyword>
<dbReference type="Pfam" id="PF10588">
    <property type="entry name" value="NADH-G_4Fe-4S_3"/>
    <property type="match status" value="1"/>
</dbReference>
<dbReference type="GO" id="GO:0008137">
    <property type="term" value="F:NADH dehydrogenase (ubiquinone) activity"/>
    <property type="evidence" value="ECO:0007669"/>
    <property type="project" value="InterPro"/>
</dbReference>
<dbReference type="GO" id="GO:0016020">
    <property type="term" value="C:membrane"/>
    <property type="evidence" value="ECO:0007669"/>
    <property type="project" value="InterPro"/>
</dbReference>
<dbReference type="PROSITE" id="PS51085">
    <property type="entry name" value="2FE2S_FER_2"/>
    <property type="match status" value="1"/>
</dbReference>
<dbReference type="InterPro" id="IPR006656">
    <property type="entry name" value="Mopterin_OxRdtase"/>
</dbReference>
<evidence type="ECO:0000256" key="8">
    <source>
        <dbReference type="ARBA" id="ARBA00022967"/>
    </source>
</evidence>
<evidence type="ECO:0000256" key="7">
    <source>
        <dbReference type="ARBA" id="ARBA00022723"/>
    </source>
</evidence>
<evidence type="ECO:0000256" key="16">
    <source>
        <dbReference type="ARBA" id="ARBA00034078"/>
    </source>
</evidence>
<dbReference type="GO" id="GO:0051539">
    <property type="term" value="F:4 iron, 4 sulfur cluster binding"/>
    <property type="evidence" value="ECO:0007669"/>
    <property type="project" value="UniProtKB-KW"/>
</dbReference>
<keyword evidence="11" id="KW-0520">NAD</keyword>
<comment type="catalytic activity">
    <reaction evidence="17">
        <text>a quinone + NADH + 5 H(+)(in) = a quinol + NAD(+) + 4 H(+)(out)</text>
        <dbReference type="Rhea" id="RHEA:57888"/>
        <dbReference type="ChEBI" id="CHEBI:15378"/>
        <dbReference type="ChEBI" id="CHEBI:24646"/>
        <dbReference type="ChEBI" id="CHEBI:57540"/>
        <dbReference type="ChEBI" id="CHEBI:57945"/>
        <dbReference type="ChEBI" id="CHEBI:132124"/>
    </reaction>
</comment>
<dbReference type="PROSITE" id="PS51669">
    <property type="entry name" value="4FE4S_MOW_BIS_MGD"/>
    <property type="match status" value="1"/>
</dbReference>
<dbReference type="Pfam" id="PF04879">
    <property type="entry name" value="Molybdop_Fe4S4"/>
    <property type="match status" value="1"/>
</dbReference>
<dbReference type="InterPro" id="IPR036010">
    <property type="entry name" value="2Fe-2S_ferredoxin-like_sf"/>
</dbReference>
<evidence type="ECO:0000256" key="14">
    <source>
        <dbReference type="ARBA" id="ARBA00031577"/>
    </source>
</evidence>
<keyword evidence="7" id="KW-0479">Metal-binding</keyword>
<gene>
    <name evidence="22" type="primary">nuoG</name>
    <name evidence="22" type="ORF">D9V80_00660</name>
</gene>
<dbReference type="SUPFAM" id="SSF54862">
    <property type="entry name" value="4Fe-4S ferredoxins"/>
    <property type="match status" value="1"/>
</dbReference>
<dbReference type="Pfam" id="PF22117">
    <property type="entry name" value="Fer4_Nqo3"/>
    <property type="match status" value="1"/>
</dbReference>
<dbReference type="InterPro" id="IPR010228">
    <property type="entry name" value="NADH_UbQ_OxRdtase_Gsu"/>
</dbReference>
<dbReference type="InterPro" id="IPR019574">
    <property type="entry name" value="NADH_UbQ_OxRdtase_Gsu_4Fe4S-bd"/>
</dbReference>
<dbReference type="NCBIfam" id="TIGR01973">
    <property type="entry name" value="NuoG"/>
    <property type="match status" value="1"/>
</dbReference>
<keyword evidence="5" id="KW-0001">2Fe-2S</keyword>
<dbReference type="PANTHER" id="PTHR43105">
    <property type="entry name" value="RESPIRATORY NITRATE REDUCTASE"/>
    <property type="match status" value="1"/>
</dbReference>
<dbReference type="PROSITE" id="PS00641">
    <property type="entry name" value="COMPLEX1_75K_1"/>
    <property type="match status" value="1"/>
</dbReference>
<dbReference type="SUPFAM" id="SSF53706">
    <property type="entry name" value="Formate dehydrogenase/DMSO reductase, domains 1-3"/>
    <property type="match status" value="1"/>
</dbReference>
<evidence type="ECO:0000256" key="6">
    <source>
        <dbReference type="ARBA" id="ARBA00022719"/>
    </source>
</evidence>
<comment type="cofactor">
    <cofactor evidence="16">
        <name>[2Fe-2S] cluster</name>
        <dbReference type="ChEBI" id="CHEBI:190135"/>
    </cofactor>
</comment>
<evidence type="ECO:0000259" key="19">
    <source>
        <dbReference type="PROSITE" id="PS51085"/>
    </source>
</evidence>
<reference evidence="22 23" key="1">
    <citation type="submission" date="2018-12" db="EMBL/GenBank/DDBJ databases">
        <authorList>
            <person name="Chong R.A."/>
        </authorList>
    </citation>
    <scope>NUCLEOTIDE SEQUENCE [LARGE SCALE GENOMIC DNA]</scope>
    <source>
        <strain evidence="22 23">Tca</strain>
    </source>
</reference>
<keyword evidence="8" id="KW-1278">Translocase</keyword>
<evidence type="ECO:0000256" key="15">
    <source>
        <dbReference type="ARBA" id="ARBA00032783"/>
    </source>
</evidence>
<sequence length="918" mass="106323">MVTIYIDNKSYNAHESNNLLQTCLQQGLDIPYFCWHPVLGSVGSCRQCAVKKYANDHDEKGFIVMSCMTAITKDLRISIKDPEAVQMRRQILELLMTNHPHDCPVCPEGGNCHLQDMTVMTQHHKRRYHFEKKIYNNQYLGPFIQHEMNRCISCYRCVRFYKDYAGGKDFNVFGTANNLYFGRFTDGILESEHSGNLIEICPTGVFTDKTQSEHYNRKWDMQYAPSICQHCSIGCNISVGERYGMIRKVENRFNTYINSYFICDIGRFFYRDSNNIHRTSVFQYRNQKKLLSIDYETSLLQAVNLFQNSEKIIGIGSSRSSIENNFALLKLVGEKNFSSGMLKLDNEIISYITSIIQNKKIHIPTLSEVEKYDFIIIIGEDILKTAPRLSLSVRQAIKNNNINVVNDIVDKKIFSWQSDAIKNVRQNKQAAFFIIHYLNTDLDELCSMSYDKTMINPLFLSTLINKKLNNEDITIDLETIDSSLLKYITTVVNALKKSKNPLIISGSHCRDKQLIQITVNIFNSIQQFNNNVGLILLTPDVNSIGLGMMNGMDLNSVISIVEKNKKNTLVCLEHDIYTIFPKFFLKKILKNSKTSLIVLDHKNTRTMQKAHLKIPVTNHFESSGTVINYEGRIQRFFQVYNAALYKDNIYRVNSWRWLHALQSKIEKKNIHWLKLDDVIKSCSKQLSFFENIINVTPNSSFRIFGQKIPRSPQRFSGRTAIDVHRNIHENTQPQDLDSMFSFSMEGSQIYEQYSSEIPFHWSPGWNSVQSSIKSNLNMLDNDYNNSKKNVFINVNTKIKKPYHHHNFHHKNIVLKYNCLKIIPYYCLFEQHNDNIMDNIKNKKNHGIINILKAKELNIPESSIIILKYGSDVFKINVKFSNNINSEYVAISLGTYDLPFFLSGKLIQLLKGDEWKIVM</sequence>
<evidence type="ECO:0000256" key="3">
    <source>
        <dbReference type="ARBA" id="ARBA00019902"/>
    </source>
</evidence>
<dbReference type="InterPro" id="IPR001041">
    <property type="entry name" value="2Fe-2S_ferredoxin-type"/>
</dbReference>
<dbReference type="InterPro" id="IPR054351">
    <property type="entry name" value="NADH_UbQ_OxRdtase_ferredoxin"/>
</dbReference>
<dbReference type="GO" id="GO:0003954">
    <property type="term" value="F:NADH dehydrogenase activity"/>
    <property type="evidence" value="ECO:0007669"/>
    <property type="project" value="TreeGrafter"/>
</dbReference>
<dbReference type="AlphaFoldDB" id="A0A4D6YBB2"/>
<dbReference type="RefSeq" id="WP_158353238.1">
    <property type="nucleotide sequence ID" value="NZ_CP034852.1"/>
</dbReference>
<evidence type="ECO:0000256" key="18">
    <source>
        <dbReference type="RuleBase" id="RU004523"/>
    </source>
</evidence>
<feature type="domain" description="2Fe-2S ferredoxin-type" evidence="19">
    <location>
        <begin position="1"/>
        <end position="83"/>
    </location>
</feature>
<accession>A0A4D6YBB2</accession>
<dbReference type="Gene3D" id="2.20.25.90">
    <property type="entry name" value="ADC-like domains"/>
    <property type="match status" value="1"/>
</dbReference>
<dbReference type="PROSITE" id="PS51839">
    <property type="entry name" value="4FE4S_HC3"/>
    <property type="match status" value="1"/>
</dbReference>
<comment type="function">
    <text evidence="12">NDH-1 shuttles electrons from NADH, via FMN and iron-sulfur (Fe-S) centers, to quinones in the respiratory chain. Couples the redox reaction to proton translocation (for every two electrons transferred, four hydrogen ions are translocated across the cytoplasmic membrane), and thus conserves the redox energy in a proton gradient.</text>
</comment>
<evidence type="ECO:0000256" key="5">
    <source>
        <dbReference type="ARBA" id="ARBA00022714"/>
    </source>
</evidence>
<keyword evidence="9" id="KW-0408">Iron</keyword>
<dbReference type="Pfam" id="PF00384">
    <property type="entry name" value="Molybdopterin"/>
    <property type="match status" value="1"/>
</dbReference>
<dbReference type="Gene3D" id="3.10.20.740">
    <property type="match status" value="1"/>
</dbReference>
<reference evidence="22 23" key="2">
    <citation type="submission" date="2019-05" db="EMBL/GenBank/DDBJ databases">
        <title>Genome evolution of the obligate endosymbiont Buchnera aphidicola.</title>
        <authorList>
            <person name="Moran N.A."/>
        </authorList>
    </citation>
    <scope>NUCLEOTIDE SEQUENCE [LARGE SCALE GENOMIC DNA]</scope>
    <source>
        <strain evidence="22 23">Tca</strain>
    </source>
</reference>
<dbReference type="SMART" id="SM00926">
    <property type="entry name" value="Molybdop_Fe4S4"/>
    <property type="match status" value="1"/>
</dbReference>
<comment type="subunit">
    <text evidence="13">Composed of 13 different subunits. Subunits NuoCD, E, F, and G constitute the peripheral sector of the complex.</text>
</comment>
<keyword evidence="22" id="KW-0560">Oxidoreductase</keyword>
<evidence type="ECO:0000256" key="4">
    <source>
        <dbReference type="ARBA" id="ARBA00022485"/>
    </source>
</evidence>
<evidence type="ECO:0000313" key="23">
    <source>
        <dbReference type="Proteomes" id="UP000298782"/>
    </source>
</evidence>
<dbReference type="Gene3D" id="3.40.50.740">
    <property type="match status" value="1"/>
</dbReference>
<dbReference type="FunFam" id="3.10.20.740:FF:000002">
    <property type="entry name" value="NADH-quinone oxidoreductase"/>
    <property type="match status" value="1"/>
</dbReference>
<dbReference type="PROSITE" id="PS00643">
    <property type="entry name" value="COMPLEX1_75K_3"/>
    <property type="match status" value="1"/>
</dbReference>
<proteinExistence type="inferred from homology"/>
<dbReference type="InterPro" id="IPR006963">
    <property type="entry name" value="Mopterin_OxRdtase_4Fe-4S_dom"/>
</dbReference>
<name>A0A4D6YBB2_9GAMM</name>
<dbReference type="Pfam" id="PF13510">
    <property type="entry name" value="Fer2_4"/>
    <property type="match status" value="1"/>
</dbReference>